<dbReference type="OrthoDB" id="5344510at2"/>
<dbReference type="Pfam" id="PF00596">
    <property type="entry name" value="Aldolase_II"/>
    <property type="match status" value="1"/>
</dbReference>
<evidence type="ECO:0000313" key="2">
    <source>
        <dbReference type="EMBL" id="QOQ86790.1"/>
    </source>
</evidence>
<reference evidence="2 3" key="1">
    <citation type="submission" date="2020-10" db="EMBL/GenBank/DDBJ databases">
        <title>Campylobacter and Helicobacter PacBio genomes.</title>
        <authorList>
            <person name="Lane C."/>
        </authorList>
    </citation>
    <scope>NUCLEOTIDE SEQUENCE [LARGE SCALE GENOMIC DNA]</scope>
    <source>
        <strain evidence="2 3">2016D-0077</strain>
    </source>
</reference>
<dbReference type="EMBL" id="CP063078">
    <property type="protein sequence ID" value="QOQ86790.1"/>
    <property type="molecule type" value="Genomic_DNA"/>
</dbReference>
<name>A0A7M1LEA8_9BACT</name>
<dbReference type="AlphaFoldDB" id="A0A7M1LEA8"/>
<keyword evidence="3" id="KW-1185">Reference proteome</keyword>
<dbReference type="SMART" id="SM01007">
    <property type="entry name" value="Aldolase_II"/>
    <property type="match status" value="1"/>
</dbReference>
<sequence length="190" mass="22297">MDQKNTLDLMKRLSLSMFRKSFFGIYHGSLSARISLTKFTINKKDAIFDGLQDKDFITIDEKRDYKWDEASIDSEIHLNIYKTIYEAKFIAFAMPPNTVAYSLNHDYIMPDDYFGKMHFSKIKIYDPKNMDDWYERAPYEISKTMIKNRINFLIIRGYGIVLHSRSLNELAKTVALIDNSVKILQHKALS</sequence>
<feature type="domain" description="Class II aldolase/adducin N-terminal" evidence="1">
    <location>
        <begin position="8"/>
        <end position="185"/>
    </location>
</feature>
<dbReference type="Proteomes" id="UP000594749">
    <property type="component" value="Chromosome"/>
</dbReference>
<dbReference type="InterPro" id="IPR036409">
    <property type="entry name" value="Aldolase_II/adducin_N_sf"/>
</dbReference>
<dbReference type="NCBIfam" id="NF004492">
    <property type="entry name" value="PRK05834.1"/>
    <property type="match status" value="1"/>
</dbReference>
<accession>A0A7M1LEA8</accession>
<evidence type="ECO:0000313" key="3">
    <source>
        <dbReference type="Proteomes" id="UP000594749"/>
    </source>
</evidence>
<protein>
    <submittedName>
        <fullName evidence="2">Class II aldolase/adducin family protein</fullName>
    </submittedName>
</protein>
<dbReference type="Gene3D" id="3.40.225.10">
    <property type="entry name" value="Class II aldolase/adducin N-terminal domain"/>
    <property type="match status" value="1"/>
</dbReference>
<dbReference type="InterPro" id="IPR001303">
    <property type="entry name" value="Aldolase_II/adducin_N"/>
</dbReference>
<dbReference type="SUPFAM" id="SSF53639">
    <property type="entry name" value="AraD/HMP-PK domain-like"/>
    <property type="match status" value="1"/>
</dbReference>
<organism evidence="2 3">
    <name type="scientific">Campylobacter corcagiensis</name>
    <dbReference type="NCBI Taxonomy" id="1448857"/>
    <lineage>
        <taxon>Bacteria</taxon>
        <taxon>Pseudomonadati</taxon>
        <taxon>Campylobacterota</taxon>
        <taxon>Epsilonproteobacteria</taxon>
        <taxon>Campylobacterales</taxon>
        <taxon>Campylobacteraceae</taxon>
        <taxon>Campylobacter</taxon>
    </lineage>
</organism>
<dbReference type="RefSeq" id="WP_025803252.1">
    <property type="nucleotide sequence ID" value="NZ_CP053842.1"/>
</dbReference>
<proteinExistence type="predicted"/>
<gene>
    <name evidence="2" type="ORF">IMC76_06110</name>
</gene>
<evidence type="ECO:0000259" key="1">
    <source>
        <dbReference type="SMART" id="SM01007"/>
    </source>
</evidence>